<name>A0ABQ5GAA8_9ASTR</name>
<dbReference type="EMBL" id="BQNB010018217">
    <property type="protein sequence ID" value="GJT72008.1"/>
    <property type="molecule type" value="Genomic_DNA"/>
</dbReference>
<protein>
    <submittedName>
        <fullName evidence="1">Uncharacterized protein</fullName>
    </submittedName>
</protein>
<comment type="caution">
    <text evidence="1">The sequence shown here is derived from an EMBL/GenBank/DDBJ whole genome shotgun (WGS) entry which is preliminary data.</text>
</comment>
<sequence>MKSSLSAMLHKTVLIASNTTVGQDGIVHSYYGLKLSDLPTPILGLKDNRPASTLQYAHTHASRRPRVVKPPKRAAITSAGVPPTCLNLGPLSYR</sequence>
<accession>A0ABQ5GAA8</accession>
<reference evidence="1" key="2">
    <citation type="submission" date="2022-01" db="EMBL/GenBank/DDBJ databases">
        <authorList>
            <person name="Yamashiro T."/>
            <person name="Shiraishi A."/>
            <person name="Satake H."/>
            <person name="Nakayama K."/>
        </authorList>
    </citation>
    <scope>NUCLEOTIDE SEQUENCE</scope>
</reference>
<keyword evidence="2" id="KW-1185">Reference proteome</keyword>
<gene>
    <name evidence="1" type="ORF">Tco_1031294</name>
</gene>
<reference evidence="1" key="1">
    <citation type="journal article" date="2022" name="Int. J. Mol. Sci.">
        <title>Draft Genome of Tanacetum Coccineum: Genomic Comparison of Closely Related Tanacetum-Family Plants.</title>
        <authorList>
            <person name="Yamashiro T."/>
            <person name="Shiraishi A."/>
            <person name="Nakayama K."/>
            <person name="Satake H."/>
        </authorList>
    </citation>
    <scope>NUCLEOTIDE SEQUENCE</scope>
</reference>
<evidence type="ECO:0000313" key="2">
    <source>
        <dbReference type="Proteomes" id="UP001151760"/>
    </source>
</evidence>
<evidence type="ECO:0000313" key="1">
    <source>
        <dbReference type="EMBL" id="GJT72008.1"/>
    </source>
</evidence>
<dbReference type="Proteomes" id="UP001151760">
    <property type="component" value="Unassembled WGS sequence"/>
</dbReference>
<organism evidence="1 2">
    <name type="scientific">Tanacetum coccineum</name>
    <dbReference type="NCBI Taxonomy" id="301880"/>
    <lineage>
        <taxon>Eukaryota</taxon>
        <taxon>Viridiplantae</taxon>
        <taxon>Streptophyta</taxon>
        <taxon>Embryophyta</taxon>
        <taxon>Tracheophyta</taxon>
        <taxon>Spermatophyta</taxon>
        <taxon>Magnoliopsida</taxon>
        <taxon>eudicotyledons</taxon>
        <taxon>Gunneridae</taxon>
        <taxon>Pentapetalae</taxon>
        <taxon>asterids</taxon>
        <taxon>campanulids</taxon>
        <taxon>Asterales</taxon>
        <taxon>Asteraceae</taxon>
        <taxon>Asteroideae</taxon>
        <taxon>Anthemideae</taxon>
        <taxon>Anthemidinae</taxon>
        <taxon>Tanacetum</taxon>
    </lineage>
</organism>
<proteinExistence type="predicted"/>